<dbReference type="GO" id="GO:0016020">
    <property type="term" value="C:membrane"/>
    <property type="evidence" value="ECO:0007669"/>
    <property type="project" value="InterPro"/>
</dbReference>
<dbReference type="PANTHER" id="PTHR11927">
    <property type="entry name" value="GALACTOSIDE 2-L-FUCOSYLTRANSFERASE"/>
    <property type="match status" value="1"/>
</dbReference>
<sequence length="271" mass="32426">MVGVKFIGRLGNQLFQYYFLRYLKTQDRGKTYFFPNPHHAYLARYFDLGWYHNLTLSSKLYSVLMRILPKLLTFKEVQIHNFFRPKPIQVQDGTIYTGYYQSDYYIRAVNPTHPLRLKPKYVQAFREKFGEVFDQNPTVTVHIRRTDYLNYQNRDISLPLDHFRRQLDRIADLDRYVVFFVSDDLDFVKKGIPERPNFRFVANDEITDFQLIQQADIAIISNSTFAWWAAYLSPKQNRVIAPKNWMGFRIGREHPRGIMTDRFEWVDVLPA</sequence>
<evidence type="ECO:0000256" key="1">
    <source>
        <dbReference type="ARBA" id="ARBA00022676"/>
    </source>
</evidence>
<evidence type="ECO:0000256" key="2">
    <source>
        <dbReference type="ARBA" id="ARBA00022679"/>
    </source>
</evidence>
<dbReference type="PANTHER" id="PTHR11927:SF9">
    <property type="entry name" value="L-FUCOSYLTRANSFERASE"/>
    <property type="match status" value="1"/>
</dbReference>
<dbReference type="Pfam" id="PF01531">
    <property type="entry name" value="Glyco_transf_11"/>
    <property type="match status" value="1"/>
</dbReference>
<dbReference type="EMBL" id="WHLY01000002">
    <property type="protein sequence ID" value="MPR32108.1"/>
    <property type="molecule type" value="Genomic_DNA"/>
</dbReference>
<dbReference type="Gene3D" id="3.40.50.11350">
    <property type="match status" value="1"/>
</dbReference>
<dbReference type="GO" id="GO:0008107">
    <property type="term" value="F:galactoside 2-alpha-L-fucosyltransferase activity"/>
    <property type="evidence" value="ECO:0007669"/>
    <property type="project" value="InterPro"/>
</dbReference>
<keyword evidence="1 3" id="KW-0328">Glycosyltransferase</keyword>
<name>A0A7C9FY64_9BACT</name>
<dbReference type="AlphaFoldDB" id="A0A7C9FY64"/>
<protein>
    <submittedName>
        <fullName evidence="3">Alpha-1,2-fucosyltransferase</fullName>
    </submittedName>
</protein>
<keyword evidence="4" id="KW-1185">Reference proteome</keyword>
<comment type="caution">
    <text evidence="3">The sequence shown here is derived from an EMBL/GenBank/DDBJ whole genome shotgun (WGS) entry which is preliminary data.</text>
</comment>
<keyword evidence="2 3" id="KW-0808">Transferase</keyword>
<evidence type="ECO:0000313" key="3">
    <source>
        <dbReference type="EMBL" id="MPR32108.1"/>
    </source>
</evidence>
<gene>
    <name evidence="3" type="ORF">GBK04_01790</name>
</gene>
<dbReference type="InterPro" id="IPR002516">
    <property type="entry name" value="Glyco_trans_11"/>
</dbReference>
<accession>A0A7C9FY64</accession>
<dbReference type="CDD" id="cd11301">
    <property type="entry name" value="Fut1_Fut2_like"/>
    <property type="match status" value="1"/>
</dbReference>
<reference evidence="3 4" key="1">
    <citation type="submission" date="2019-10" db="EMBL/GenBank/DDBJ databases">
        <title>Draft Genome Sequence of Cytophagaceae sp. SJW1-29.</title>
        <authorList>
            <person name="Choi A."/>
        </authorList>
    </citation>
    <scope>NUCLEOTIDE SEQUENCE [LARGE SCALE GENOMIC DNA]</scope>
    <source>
        <strain evidence="3 4">SJW1-29</strain>
    </source>
</reference>
<proteinExistence type="predicted"/>
<evidence type="ECO:0000313" key="4">
    <source>
        <dbReference type="Proteomes" id="UP000479293"/>
    </source>
</evidence>
<dbReference type="GO" id="GO:0005975">
    <property type="term" value="P:carbohydrate metabolic process"/>
    <property type="evidence" value="ECO:0007669"/>
    <property type="project" value="InterPro"/>
</dbReference>
<dbReference type="RefSeq" id="WP_152756332.1">
    <property type="nucleotide sequence ID" value="NZ_WHLY01000002.1"/>
</dbReference>
<dbReference type="Proteomes" id="UP000479293">
    <property type="component" value="Unassembled WGS sequence"/>
</dbReference>
<organism evidence="3 4">
    <name type="scientific">Salmonirosea aquatica</name>
    <dbReference type="NCBI Taxonomy" id="2654236"/>
    <lineage>
        <taxon>Bacteria</taxon>
        <taxon>Pseudomonadati</taxon>
        <taxon>Bacteroidota</taxon>
        <taxon>Cytophagia</taxon>
        <taxon>Cytophagales</taxon>
        <taxon>Spirosomataceae</taxon>
        <taxon>Salmonirosea</taxon>
    </lineage>
</organism>